<reference evidence="3 4" key="1">
    <citation type="submission" date="2019-11" db="EMBL/GenBank/DDBJ databases">
        <title>Pseudodesulfovibrio alkaliphilus, sp. nov., an alkaliphilic sulfate-reducing bacteria from mud volcano of Taman peninsula, Russia.</title>
        <authorList>
            <person name="Frolova A."/>
            <person name="Merkel A.Y."/>
            <person name="Slobodkin A.I."/>
        </authorList>
    </citation>
    <scope>NUCLEOTIDE SEQUENCE [LARGE SCALE GENOMIC DNA]</scope>
    <source>
        <strain evidence="3 4">F-1</strain>
    </source>
</reference>
<gene>
    <name evidence="3" type="ORF">GKC30_10845</name>
</gene>
<name>A0A7K1KQG5_9BACT</name>
<accession>A0A7K1KQG5</accession>
<keyword evidence="4" id="KW-1185">Reference proteome</keyword>
<dbReference type="InterPro" id="IPR027417">
    <property type="entry name" value="P-loop_NTPase"/>
</dbReference>
<evidence type="ECO:0000313" key="4">
    <source>
        <dbReference type="Proteomes" id="UP000461162"/>
    </source>
</evidence>
<evidence type="ECO:0000313" key="3">
    <source>
        <dbReference type="EMBL" id="MUM78132.1"/>
    </source>
</evidence>
<dbReference type="EMBL" id="WODC01000007">
    <property type="protein sequence ID" value="MUM78132.1"/>
    <property type="molecule type" value="Genomic_DNA"/>
</dbReference>
<evidence type="ECO:0000259" key="2">
    <source>
        <dbReference type="Pfam" id="PF01583"/>
    </source>
</evidence>
<feature type="domain" description="APS kinase" evidence="2">
    <location>
        <begin position="3"/>
        <end position="132"/>
    </location>
</feature>
<keyword evidence="1 3" id="KW-0808">Transferase</keyword>
<evidence type="ECO:0000256" key="1">
    <source>
        <dbReference type="ARBA" id="ARBA00022679"/>
    </source>
</evidence>
<protein>
    <submittedName>
        <fullName evidence="3">Adenylyl-sulfate kinase</fullName>
        <ecNumber evidence="3">2.7.1.25</ecNumber>
    </submittedName>
</protein>
<dbReference type="InterPro" id="IPR059117">
    <property type="entry name" value="APS_kinase_dom"/>
</dbReference>
<dbReference type="Pfam" id="PF01583">
    <property type="entry name" value="APS_kinase"/>
    <property type="match status" value="1"/>
</dbReference>
<proteinExistence type="predicted"/>
<organism evidence="3 4">
    <name type="scientific">Pseudodesulfovibrio alkaliphilus</name>
    <dbReference type="NCBI Taxonomy" id="2661613"/>
    <lineage>
        <taxon>Bacteria</taxon>
        <taxon>Pseudomonadati</taxon>
        <taxon>Thermodesulfobacteriota</taxon>
        <taxon>Desulfovibrionia</taxon>
        <taxon>Desulfovibrionales</taxon>
        <taxon>Desulfovibrionaceae</taxon>
    </lineage>
</organism>
<dbReference type="Proteomes" id="UP000461162">
    <property type="component" value="Unassembled WGS sequence"/>
</dbReference>
<sequence>MPGFAVWFVGLPGSGKSALARGVRDHLLGRGMETVLLQMDERRKTYFPEPKYTAQEREAAYAMFVDEAVELAWQGRNVLMDGSAHKVVMRARARESIPRFAEVFVRCELDEAIRREAGRPEGLVAADLYRRALRRQQTGEACPGLGEVIGVDVPFEEDPDAEFTIDNTRLTREQTLEKVLHFLDTWIDSA</sequence>
<keyword evidence="3" id="KW-0418">Kinase</keyword>
<dbReference type="EC" id="2.7.1.25" evidence="3"/>
<dbReference type="SUPFAM" id="SSF52540">
    <property type="entry name" value="P-loop containing nucleoside triphosphate hydrolases"/>
    <property type="match status" value="1"/>
</dbReference>
<comment type="caution">
    <text evidence="3">The sequence shown here is derived from an EMBL/GenBank/DDBJ whole genome shotgun (WGS) entry which is preliminary data.</text>
</comment>
<dbReference type="Gene3D" id="3.40.50.300">
    <property type="entry name" value="P-loop containing nucleotide triphosphate hydrolases"/>
    <property type="match status" value="1"/>
</dbReference>
<dbReference type="AlphaFoldDB" id="A0A7K1KQG5"/>
<dbReference type="GO" id="GO:0004020">
    <property type="term" value="F:adenylylsulfate kinase activity"/>
    <property type="evidence" value="ECO:0007669"/>
    <property type="project" value="UniProtKB-EC"/>
</dbReference>